<dbReference type="GO" id="GO:0008360">
    <property type="term" value="P:regulation of cell shape"/>
    <property type="evidence" value="ECO:0007669"/>
    <property type="project" value="UniProtKB-KW"/>
</dbReference>
<dbReference type="InterPro" id="IPR039247">
    <property type="entry name" value="KhpB"/>
</dbReference>
<keyword evidence="2 6" id="KW-0694">RNA-binding</keyword>
<reference evidence="8 9" key="1">
    <citation type="journal article" date="2014" name="Gene">
        <title>A comparative genomic analysis of the alkalitolerant soil bacterium Bacillus lehensis G1.</title>
        <authorList>
            <person name="Noor Y.M."/>
            <person name="Samsulrizal N.H."/>
            <person name="Jema'on N.A."/>
            <person name="Low K.O."/>
            <person name="Ramli A.N."/>
            <person name="Alias N.I."/>
            <person name="Damis S.I."/>
            <person name="Fuzi S.F."/>
            <person name="Isa M.N."/>
            <person name="Murad A.M."/>
            <person name="Raih M.F."/>
            <person name="Bakar F.D."/>
            <person name="Najimudin N."/>
            <person name="Mahadi N.M."/>
            <person name="Illias R.M."/>
        </authorList>
    </citation>
    <scope>NUCLEOTIDE SEQUENCE [LARGE SCALE GENOMIC DNA]</scope>
    <source>
        <strain evidence="8 9">G1</strain>
    </source>
</reference>
<dbReference type="PROSITE" id="PS51061">
    <property type="entry name" value="R3H"/>
    <property type="match status" value="1"/>
</dbReference>
<dbReference type="GO" id="GO:0071555">
    <property type="term" value="P:cell wall organization"/>
    <property type="evidence" value="ECO:0007669"/>
    <property type="project" value="UniProtKB-KW"/>
</dbReference>
<name>A0A060M3D6_9BACI</name>
<evidence type="ECO:0000313" key="9">
    <source>
        <dbReference type="Proteomes" id="UP000027142"/>
    </source>
</evidence>
<dbReference type="EMBL" id="CP003923">
    <property type="protein sequence ID" value="AIC96535.1"/>
    <property type="molecule type" value="Genomic_DNA"/>
</dbReference>
<dbReference type="RefSeq" id="WP_038484733.1">
    <property type="nucleotide sequence ID" value="NZ_CP003923.1"/>
</dbReference>
<comment type="function">
    <text evidence="6">A probable RNA chaperone. Forms a complex with KhpA which binds to cellular RNA and controls its expression. Plays a role in peptidoglycan (PG) homeostasis and cell length regulation.</text>
</comment>
<dbReference type="PANTHER" id="PTHR35800">
    <property type="entry name" value="PROTEIN JAG"/>
    <property type="match status" value="1"/>
</dbReference>
<keyword evidence="4 6" id="KW-0143">Chaperone</keyword>
<sequence>MATKTVKGRTVDEAIQKALDELNVKKDQLMYNVIEEPQKGFLGLFGGKPAVIEVRVKPKTEDVAGSFLLKTAELMGLSVTIEQQRDGKYVALNLVTSENADQGKLIGKKGQTLDSLEHLTNLVVANQDTSDTSRIRLNAGGYREKREETLRTLRQLALRISQKAHTTKEKVVLEPMSARERKVIHTTLADSQIVTTESKGNGSKRHVVVEPVK</sequence>
<keyword evidence="3 6" id="KW-0133">Cell shape</keyword>
<dbReference type="Pfam" id="PF01424">
    <property type="entry name" value="R3H"/>
    <property type="match status" value="1"/>
</dbReference>
<keyword evidence="1 6" id="KW-0963">Cytoplasm</keyword>
<dbReference type="Gene3D" id="3.30.1370.50">
    <property type="entry name" value="R3H-like domain"/>
    <property type="match status" value="1"/>
</dbReference>
<gene>
    <name evidence="6" type="primary">khpB</name>
    <name evidence="6" type="synonym">eloR</name>
    <name evidence="8" type="ORF">BleG1_3993</name>
</gene>
<feature type="region of interest" description="Jag_N domain" evidence="6">
    <location>
        <begin position="5"/>
        <end position="55"/>
    </location>
</feature>
<dbReference type="AlphaFoldDB" id="A0A060M3D6"/>
<dbReference type="InterPro" id="IPR038008">
    <property type="entry name" value="Jag_KH"/>
</dbReference>
<dbReference type="CDD" id="cd02644">
    <property type="entry name" value="R3H_jag"/>
    <property type="match status" value="1"/>
</dbReference>
<dbReference type="KEGG" id="ble:BleG1_3993"/>
<dbReference type="PANTHER" id="PTHR35800:SF1">
    <property type="entry name" value="RNA-BINDING PROTEIN KHPB"/>
    <property type="match status" value="1"/>
</dbReference>
<dbReference type="InterPro" id="IPR001374">
    <property type="entry name" value="R3H_dom"/>
</dbReference>
<comment type="subcellular location">
    <subcellularLocation>
        <location evidence="6">Cytoplasm</location>
    </subcellularLocation>
</comment>
<dbReference type="GO" id="GO:0003723">
    <property type="term" value="F:RNA binding"/>
    <property type="evidence" value="ECO:0007669"/>
    <property type="project" value="UniProtKB-UniRule"/>
</dbReference>
<feature type="domain" description="R3H" evidence="7">
    <location>
        <begin position="147"/>
        <end position="213"/>
    </location>
</feature>
<accession>A0A060M3D6</accession>
<dbReference type="NCBIfam" id="NF041568">
    <property type="entry name" value="Jag_EloR"/>
    <property type="match status" value="1"/>
</dbReference>
<dbReference type="InterPro" id="IPR038247">
    <property type="entry name" value="Jag_N_dom_sf"/>
</dbReference>
<dbReference type="SMART" id="SM01245">
    <property type="entry name" value="Jag_N"/>
    <property type="match status" value="1"/>
</dbReference>
<dbReference type="CDD" id="cd02414">
    <property type="entry name" value="KH-II_Jag"/>
    <property type="match status" value="1"/>
</dbReference>
<dbReference type="Proteomes" id="UP000027142">
    <property type="component" value="Chromosome"/>
</dbReference>
<dbReference type="SUPFAM" id="SSF82708">
    <property type="entry name" value="R3H domain"/>
    <property type="match status" value="1"/>
</dbReference>
<dbReference type="HOGENOM" id="CLU_042512_0_1_9"/>
<evidence type="ECO:0000259" key="7">
    <source>
        <dbReference type="PROSITE" id="PS51061"/>
    </source>
</evidence>
<evidence type="ECO:0000256" key="4">
    <source>
        <dbReference type="ARBA" id="ARBA00023186"/>
    </source>
</evidence>
<keyword evidence="5 6" id="KW-0961">Cell wall biogenesis/degradation</keyword>
<dbReference type="OrthoDB" id="9794483at2"/>
<organism evidence="8 9">
    <name type="scientific">Shouchella lehensis G1</name>
    <dbReference type="NCBI Taxonomy" id="1246626"/>
    <lineage>
        <taxon>Bacteria</taxon>
        <taxon>Bacillati</taxon>
        <taxon>Bacillota</taxon>
        <taxon>Bacilli</taxon>
        <taxon>Bacillales</taxon>
        <taxon>Bacillaceae</taxon>
        <taxon>Shouchella</taxon>
    </lineage>
</organism>
<evidence type="ECO:0000313" key="8">
    <source>
        <dbReference type="EMBL" id="AIC96535.1"/>
    </source>
</evidence>
<dbReference type="GO" id="GO:0009252">
    <property type="term" value="P:peptidoglycan biosynthetic process"/>
    <property type="evidence" value="ECO:0007669"/>
    <property type="project" value="UniProtKB-UniRule"/>
</dbReference>
<evidence type="ECO:0000256" key="2">
    <source>
        <dbReference type="ARBA" id="ARBA00022884"/>
    </source>
</evidence>
<keyword evidence="9" id="KW-1185">Reference proteome</keyword>
<protein>
    <recommendedName>
        <fullName evidence="6">RNA-binding protein KhpB</fullName>
    </recommendedName>
    <alternativeName>
        <fullName evidence="6">RNA-binding protein EloR</fullName>
    </alternativeName>
</protein>
<dbReference type="InterPro" id="IPR015946">
    <property type="entry name" value="KH_dom-like_a/b"/>
</dbReference>
<dbReference type="eggNOG" id="COG1847">
    <property type="taxonomic scope" value="Bacteria"/>
</dbReference>
<evidence type="ECO:0000256" key="1">
    <source>
        <dbReference type="ARBA" id="ARBA00022490"/>
    </source>
</evidence>
<comment type="subunit">
    <text evidence="6">Forms a complex with KhpA.</text>
</comment>
<comment type="domain">
    <text evidence="6">Has an N-terminal Jag-N domain and 2 RNA-binding domains (KH and R3H).</text>
</comment>
<dbReference type="STRING" id="1246626.BleG1_3993"/>
<evidence type="ECO:0000256" key="3">
    <source>
        <dbReference type="ARBA" id="ARBA00022960"/>
    </source>
</evidence>
<dbReference type="Gene3D" id="3.30.300.20">
    <property type="match status" value="1"/>
</dbReference>
<dbReference type="PATRIC" id="fig|1246626.3.peg.3984"/>
<evidence type="ECO:0000256" key="5">
    <source>
        <dbReference type="ARBA" id="ARBA00023316"/>
    </source>
</evidence>
<comment type="similarity">
    <text evidence="6">Belongs to the KhpB RNA-binding protein family.</text>
</comment>
<dbReference type="InterPro" id="IPR036867">
    <property type="entry name" value="R3H_dom_sf"/>
</dbReference>
<proteinExistence type="inferred from homology"/>
<dbReference type="SMART" id="SM00393">
    <property type="entry name" value="R3H"/>
    <property type="match status" value="1"/>
</dbReference>
<dbReference type="SMR" id="A0A060M3D6"/>
<dbReference type="HAMAP" id="MF_00867">
    <property type="entry name" value="KhpB"/>
    <property type="match status" value="1"/>
</dbReference>
<dbReference type="InterPro" id="IPR032782">
    <property type="entry name" value="KhpB_N"/>
</dbReference>
<dbReference type="InterPro" id="IPR034079">
    <property type="entry name" value="R3H_KhpB"/>
</dbReference>
<dbReference type="GO" id="GO:0005737">
    <property type="term" value="C:cytoplasm"/>
    <property type="evidence" value="ECO:0007669"/>
    <property type="project" value="UniProtKB-SubCell"/>
</dbReference>
<dbReference type="Gene3D" id="3.30.30.80">
    <property type="entry name" value="probable RNA-binding protein from clostridium symbiosum atcc 14940"/>
    <property type="match status" value="1"/>
</dbReference>
<dbReference type="Pfam" id="PF13083">
    <property type="entry name" value="KH_KhpA-B"/>
    <property type="match status" value="1"/>
</dbReference>
<dbReference type="Pfam" id="PF14804">
    <property type="entry name" value="Jag_N"/>
    <property type="match status" value="1"/>
</dbReference>
<evidence type="ECO:0000256" key="6">
    <source>
        <dbReference type="HAMAP-Rule" id="MF_00867"/>
    </source>
</evidence>